<proteinExistence type="predicted"/>
<organism evidence="1 2">
    <name type="scientific">Panagrolaimus sp. PS1159</name>
    <dbReference type="NCBI Taxonomy" id="55785"/>
    <lineage>
        <taxon>Eukaryota</taxon>
        <taxon>Metazoa</taxon>
        <taxon>Ecdysozoa</taxon>
        <taxon>Nematoda</taxon>
        <taxon>Chromadorea</taxon>
        <taxon>Rhabditida</taxon>
        <taxon>Tylenchina</taxon>
        <taxon>Panagrolaimomorpha</taxon>
        <taxon>Panagrolaimoidea</taxon>
        <taxon>Panagrolaimidae</taxon>
        <taxon>Panagrolaimus</taxon>
    </lineage>
</organism>
<dbReference type="Proteomes" id="UP000887580">
    <property type="component" value="Unplaced"/>
</dbReference>
<evidence type="ECO:0000313" key="1">
    <source>
        <dbReference type="Proteomes" id="UP000887580"/>
    </source>
</evidence>
<dbReference type="WBParaSite" id="PS1159_v2.g8573.t1">
    <property type="protein sequence ID" value="PS1159_v2.g8573.t1"/>
    <property type="gene ID" value="PS1159_v2.g8573"/>
</dbReference>
<name>A0AC35GU76_9BILA</name>
<reference evidence="2" key="1">
    <citation type="submission" date="2022-11" db="UniProtKB">
        <authorList>
            <consortium name="WormBaseParasite"/>
        </authorList>
    </citation>
    <scope>IDENTIFICATION</scope>
</reference>
<evidence type="ECO:0000313" key="2">
    <source>
        <dbReference type="WBParaSite" id="PS1159_v2.g8573.t1"/>
    </source>
</evidence>
<sequence>MCDQLSPFDRVRLIVASLDEEFGVPRPGKRRAEDEKKHKLRNAKKKALCFQHHLEHRYYNDNEYQARAANKKEMGANIIVDIPKESESFPPLPSEALQLVERARNPHENEDEIFDDEPSHQSNASKRLSFADVAGSPKKSQTGTLKSPSKVQNLDNDEPPSAIESSNKEEPSAHSIASKRLSFTDMLGSPKRSQTGTPQSTKEKEGDLKQINVTVPVGQGMSLLN</sequence>
<protein>
    <submittedName>
        <fullName evidence="2">Uncharacterized protein</fullName>
    </submittedName>
</protein>
<accession>A0AC35GU76</accession>